<evidence type="ECO:0000313" key="7">
    <source>
        <dbReference type="EMBL" id="BEH00772.1"/>
    </source>
</evidence>
<dbReference type="PANTHER" id="PTHR47151:SF2">
    <property type="entry name" value="AMINO ACID BINDING PROTEIN"/>
    <property type="match status" value="1"/>
</dbReference>
<dbReference type="Pfam" id="PF13458">
    <property type="entry name" value="Peripla_BP_6"/>
    <property type="match status" value="1"/>
</dbReference>
<dbReference type="RefSeq" id="WP_286266438.1">
    <property type="nucleotide sequence ID" value="NZ_AP028056.1"/>
</dbReference>
<feature type="domain" description="Leucine-binding protein" evidence="6">
    <location>
        <begin position="33"/>
        <end position="371"/>
    </location>
</feature>
<dbReference type="EMBL" id="AP028056">
    <property type="protein sequence ID" value="BEH00772.1"/>
    <property type="molecule type" value="Genomic_DNA"/>
</dbReference>
<dbReference type="AlphaFoldDB" id="A0AAN0K861"/>
<dbReference type="InterPro" id="IPR028081">
    <property type="entry name" value="Leu-bd"/>
</dbReference>
<evidence type="ECO:0000256" key="4">
    <source>
        <dbReference type="ARBA" id="ARBA00022970"/>
    </source>
</evidence>
<dbReference type="KEGG" id="broo:brsh051_00530"/>
<dbReference type="InterPro" id="IPR028082">
    <property type="entry name" value="Peripla_BP_I"/>
</dbReference>
<dbReference type="PROSITE" id="PS51257">
    <property type="entry name" value="PROKAR_LIPOPROTEIN"/>
    <property type="match status" value="1"/>
</dbReference>
<feature type="signal peptide" evidence="5">
    <location>
        <begin position="1"/>
        <end position="19"/>
    </location>
</feature>
<gene>
    <name evidence="7" type="ORF">brsh051_00530</name>
</gene>
<accession>A0AAN0K861</accession>
<keyword evidence="2" id="KW-0813">Transport</keyword>
<keyword evidence="8" id="KW-1185">Reference proteome</keyword>
<evidence type="ECO:0000313" key="8">
    <source>
        <dbReference type="Proteomes" id="UP001431656"/>
    </source>
</evidence>
<evidence type="ECO:0000256" key="1">
    <source>
        <dbReference type="ARBA" id="ARBA00010062"/>
    </source>
</evidence>
<dbReference type="PRINTS" id="PR00337">
    <property type="entry name" value="LEUILEVALBP"/>
</dbReference>
<feature type="chain" id="PRO_5042927595" evidence="5">
    <location>
        <begin position="20"/>
        <end position="386"/>
    </location>
</feature>
<keyword evidence="3 5" id="KW-0732">Signal</keyword>
<evidence type="ECO:0000256" key="3">
    <source>
        <dbReference type="ARBA" id="ARBA00022729"/>
    </source>
</evidence>
<dbReference type="GO" id="GO:0006865">
    <property type="term" value="P:amino acid transport"/>
    <property type="evidence" value="ECO:0007669"/>
    <property type="project" value="UniProtKB-KW"/>
</dbReference>
<organism evidence="7 8">
    <name type="scientific">Brooklawnia propionicigenes</name>
    <dbReference type="NCBI Taxonomy" id="3041175"/>
    <lineage>
        <taxon>Bacteria</taxon>
        <taxon>Bacillati</taxon>
        <taxon>Actinomycetota</taxon>
        <taxon>Actinomycetes</taxon>
        <taxon>Propionibacteriales</taxon>
        <taxon>Propionibacteriaceae</taxon>
        <taxon>Brooklawnia</taxon>
    </lineage>
</organism>
<sequence>MKRSLAAIAAATLSLSLLAGCGGGSSSSDSDVIKVGINYELSGAVATYGDASVKGIEMAFDEINAAGGINGKQVETIKYDTKSEPAEATTLATKLMTQDKVVTVIGPATSGSFKATIPVANQNKIPVVSGSATAEDVTVSNGKVQEYAFRTCFSDSFQGTAMASFATDNLGAKSAVIIKDTSSDYAKGLAENFSSKFESEGGTIVGEEGYVAGDTDFQAILTRIKSQSFDAIYLPGYYNEVGLIIKQARDLGITAPILGGDGYESPTLLQLAGASALNNVYYTNHYSSLDTDNAKVGEFIANFKAKYNEDPSAFSALGYDTAYFVADAIGRASDLTGEAVKDAMASTTDFSGVTGTFSIDANHDPDKAALVIGLTDGVPTSAVDAA</sequence>
<name>A0AAN0K861_9ACTN</name>
<comment type="similarity">
    <text evidence="1">Belongs to the leucine-binding protein family.</text>
</comment>
<evidence type="ECO:0000259" key="6">
    <source>
        <dbReference type="Pfam" id="PF13458"/>
    </source>
</evidence>
<reference evidence="7" key="1">
    <citation type="journal article" date="2024" name="Int. J. Syst. Evol. Microbiol.">
        <title>Brooklawnia propionicigenes sp. nov., a facultatively anaerobic, propionate-producing bacterium isolated from a methanogenic reactor treating waste from cattle farms.</title>
        <authorList>
            <person name="Akita Y."/>
            <person name="Ueki A."/>
            <person name="Tonouchi A."/>
            <person name="Sugawara Y."/>
            <person name="Honma S."/>
            <person name="Kaku N."/>
            <person name="Ueki K."/>
        </authorList>
    </citation>
    <scope>NUCLEOTIDE SEQUENCE</scope>
    <source>
        <strain evidence="7">SH051</strain>
    </source>
</reference>
<proteinExistence type="inferred from homology"/>
<evidence type="ECO:0000256" key="5">
    <source>
        <dbReference type="SAM" id="SignalP"/>
    </source>
</evidence>
<dbReference type="CDD" id="cd06347">
    <property type="entry name" value="PBP1_ABC_LivK_ligand_binding-like"/>
    <property type="match status" value="1"/>
</dbReference>
<dbReference type="PANTHER" id="PTHR47151">
    <property type="entry name" value="LEU/ILE/VAL-BINDING ABC TRANSPORTER SUBUNIT"/>
    <property type="match status" value="1"/>
</dbReference>
<dbReference type="Proteomes" id="UP001431656">
    <property type="component" value="Chromosome"/>
</dbReference>
<keyword evidence="4" id="KW-0029">Amino-acid transport</keyword>
<evidence type="ECO:0000256" key="2">
    <source>
        <dbReference type="ARBA" id="ARBA00022448"/>
    </source>
</evidence>
<dbReference type="Gene3D" id="3.40.50.2300">
    <property type="match status" value="2"/>
</dbReference>
<dbReference type="SUPFAM" id="SSF53822">
    <property type="entry name" value="Periplasmic binding protein-like I"/>
    <property type="match status" value="1"/>
</dbReference>
<protein>
    <submittedName>
        <fullName evidence="7">ABC transporter substrate-binding protein</fullName>
    </submittedName>
</protein>
<dbReference type="InterPro" id="IPR000709">
    <property type="entry name" value="Leu_Ile_Val-bd"/>
</dbReference>